<feature type="domain" description="Disease resistance R13L4/SHOC-2-like LRR" evidence="2">
    <location>
        <begin position="25"/>
        <end position="161"/>
    </location>
</feature>
<dbReference type="EMBL" id="KE344207">
    <property type="protein sequence ID" value="EXB54755.1"/>
    <property type="molecule type" value="Genomic_DNA"/>
</dbReference>
<dbReference type="SUPFAM" id="SSF52058">
    <property type="entry name" value="L domain-like"/>
    <property type="match status" value="1"/>
</dbReference>
<organism evidence="3 4">
    <name type="scientific">Morus notabilis</name>
    <dbReference type="NCBI Taxonomy" id="981085"/>
    <lineage>
        <taxon>Eukaryota</taxon>
        <taxon>Viridiplantae</taxon>
        <taxon>Streptophyta</taxon>
        <taxon>Embryophyta</taxon>
        <taxon>Tracheophyta</taxon>
        <taxon>Spermatophyta</taxon>
        <taxon>Magnoliopsida</taxon>
        <taxon>eudicotyledons</taxon>
        <taxon>Gunneridae</taxon>
        <taxon>Pentapetalae</taxon>
        <taxon>rosids</taxon>
        <taxon>fabids</taxon>
        <taxon>Rosales</taxon>
        <taxon>Moraceae</taxon>
        <taxon>Moreae</taxon>
        <taxon>Morus</taxon>
    </lineage>
</organism>
<accession>W9R5B8</accession>
<dbReference type="PANTHER" id="PTHR47186:SF57">
    <property type="entry name" value="OS02G0478300 PROTEIN"/>
    <property type="match status" value="1"/>
</dbReference>
<dbReference type="InterPro" id="IPR055414">
    <property type="entry name" value="LRR_R13L4/SHOC2-like"/>
</dbReference>
<dbReference type="PANTHER" id="PTHR47186">
    <property type="entry name" value="LEUCINE-RICH REPEAT-CONTAINING PROTEIN 57"/>
    <property type="match status" value="1"/>
</dbReference>
<proteinExistence type="predicted"/>
<evidence type="ECO:0000313" key="3">
    <source>
        <dbReference type="EMBL" id="EXB54755.1"/>
    </source>
</evidence>
<sequence length="371" mass="42090">MSKVTISTLISIFNVDKLIKPFLVTLLKRFKHLRVLNFHRASLDELPDEMGNLFHLKYLSLGDTKVKTIPKSIGKLPNLRADIRYSLVNELPSEINKLRKLRHLLGFSYEKNSFHGVRIQGGVGELSELHALSMVKARSSGGRLMMDLEKLTQMRQLGISELNRETGRATYNIFQNPIFAAWEYLALQGKLEKLPSWIPELKNLQKLALSCARLTDEPLTSLKDMPHLVYLNLDAAYGGEELHFEKCGFQKLKELNLKNLRRLKLVKIDVGALSLLEKLEIGPSHELKEVPNDFTNLGKLKYLDIWGMPTEFAAATKPGGLNIQKIKHVAHVRYWRKQGDGNYVEDKLPLSHPLRPNLGGGNYIRGGYGYG</sequence>
<evidence type="ECO:0000259" key="2">
    <source>
        <dbReference type="Pfam" id="PF23598"/>
    </source>
</evidence>
<dbReference type="eggNOG" id="KOG4658">
    <property type="taxonomic scope" value="Eukaryota"/>
</dbReference>
<evidence type="ECO:0000313" key="4">
    <source>
        <dbReference type="Proteomes" id="UP000030645"/>
    </source>
</evidence>
<reference evidence="4" key="1">
    <citation type="submission" date="2013-01" db="EMBL/GenBank/DDBJ databases">
        <title>Draft Genome Sequence of a Mulberry Tree, Morus notabilis C.K. Schneid.</title>
        <authorList>
            <person name="He N."/>
            <person name="Zhao S."/>
        </authorList>
    </citation>
    <scope>NUCLEOTIDE SEQUENCE</scope>
</reference>
<dbReference type="Proteomes" id="UP000030645">
    <property type="component" value="Unassembled WGS sequence"/>
</dbReference>
<keyword evidence="1" id="KW-0677">Repeat</keyword>
<evidence type="ECO:0000256" key="1">
    <source>
        <dbReference type="ARBA" id="ARBA00022737"/>
    </source>
</evidence>
<keyword evidence="4" id="KW-1185">Reference proteome</keyword>
<dbReference type="InterPro" id="IPR032675">
    <property type="entry name" value="LRR_dom_sf"/>
</dbReference>
<dbReference type="AlphaFoldDB" id="W9R5B8"/>
<gene>
    <name evidence="3" type="ORF">L484_012855</name>
</gene>
<name>W9R5B8_9ROSA</name>
<dbReference type="Pfam" id="PF23598">
    <property type="entry name" value="LRR_14"/>
    <property type="match status" value="1"/>
</dbReference>
<dbReference type="Gene3D" id="3.80.10.10">
    <property type="entry name" value="Ribonuclease Inhibitor"/>
    <property type="match status" value="1"/>
</dbReference>
<protein>
    <recommendedName>
        <fullName evidence="2">Disease resistance R13L4/SHOC-2-like LRR domain-containing protein</fullName>
    </recommendedName>
</protein>